<dbReference type="HOGENOM" id="CLU_034545_3_2_3"/>
<dbReference type="InterPro" id="IPR036457">
    <property type="entry name" value="PPM-type-like_dom_sf"/>
</dbReference>
<dbReference type="KEGG" id="cyp:PCC8801_0160"/>
<dbReference type="CDD" id="cd00143">
    <property type="entry name" value="PP2Cc"/>
    <property type="match status" value="1"/>
</dbReference>
<dbReference type="PANTHER" id="PTHR13832:SF827">
    <property type="entry name" value="PROTEIN PHOSPHATASE 1L"/>
    <property type="match status" value="1"/>
</dbReference>
<sequence>MMNRRFTGLTDTGVLRSVNQDNYYIDPDGRFFIVADGMGGHAGGQEASAIAAQQIHAYLDAHWNADIPSHTLLEKAFLQANQGILDDQNAHPERGDMGTTAVVVLFRGDQPWRAHIGDSRLYRIRHNKLEQITEDHTWVARALKMGDITRDQAKTHPWRHVLFQCLGRKDVNTIEIARLDVQPGDRLLLCSDGLTEEVSDEMIKTLFEEGESCEAIAQNLVEAAKEAGGSDNITVIIVDEGGDTQLIDDPEGEETQLRS</sequence>
<organism evidence="2 3">
    <name type="scientific">Rippkaea orientalis (strain PCC 8801 / RF-1)</name>
    <name type="common">Cyanothece sp. (strain PCC 8801)</name>
    <dbReference type="NCBI Taxonomy" id="41431"/>
    <lineage>
        <taxon>Bacteria</taxon>
        <taxon>Bacillati</taxon>
        <taxon>Cyanobacteriota</taxon>
        <taxon>Cyanophyceae</taxon>
        <taxon>Oscillatoriophycideae</taxon>
        <taxon>Chroococcales</taxon>
        <taxon>Aphanothecaceae</taxon>
        <taxon>Rippkaea</taxon>
        <taxon>Rippkaea orientalis</taxon>
    </lineage>
</organism>
<dbReference type="GO" id="GO:0004722">
    <property type="term" value="F:protein serine/threonine phosphatase activity"/>
    <property type="evidence" value="ECO:0007669"/>
    <property type="project" value="InterPro"/>
</dbReference>
<dbReference type="SMART" id="SM00331">
    <property type="entry name" value="PP2C_SIG"/>
    <property type="match status" value="1"/>
</dbReference>
<proteinExistence type="predicted"/>
<dbReference type="SMART" id="SM00332">
    <property type="entry name" value="PP2Cc"/>
    <property type="match status" value="1"/>
</dbReference>
<evidence type="ECO:0000259" key="1">
    <source>
        <dbReference type="PROSITE" id="PS51746"/>
    </source>
</evidence>
<dbReference type="PANTHER" id="PTHR13832">
    <property type="entry name" value="PROTEIN PHOSPHATASE 2C"/>
    <property type="match status" value="1"/>
</dbReference>
<feature type="domain" description="PPM-type phosphatase" evidence="1">
    <location>
        <begin position="5"/>
        <end position="240"/>
    </location>
</feature>
<dbReference type="PROSITE" id="PS51746">
    <property type="entry name" value="PPM_2"/>
    <property type="match status" value="1"/>
</dbReference>
<dbReference type="Gene3D" id="3.60.40.10">
    <property type="entry name" value="PPM-type phosphatase domain"/>
    <property type="match status" value="1"/>
</dbReference>
<keyword evidence="3" id="KW-1185">Reference proteome</keyword>
<dbReference type="Proteomes" id="UP000008204">
    <property type="component" value="Chromosome"/>
</dbReference>
<gene>
    <name evidence="2" type="ordered locus">PCC8801_0160</name>
</gene>
<protein>
    <submittedName>
        <fullName evidence="2">Protein serine/threonine phosphatase</fullName>
    </submittedName>
</protein>
<evidence type="ECO:0000313" key="2">
    <source>
        <dbReference type="EMBL" id="ACK64264.1"/>
    </source>
</evidence>
<reference evidence="3" key="1">
    <citation type="journal article" date="2011" name="MBio">
        <title>Novel metabolic attributes of the genus Cyanothece, comprising a group of unicellular nitrogen-fixing Cyanobacteria.</title>
        <authorList>
            <person name="Bandyopadhyay A."/>
            <person name="Elvitigala T."/>
            <person name="Welsh E."/>
            <person name="Stockel J."/>
            <person name="Liberton M."/>
            <person name="Min H."/>
            <person name="Sherman L.A."/>
            <person name="Pakrasi H.B."/>
        </authorList>
    </citation>
    <scope>NUCLEOTIDE SEQUENCE [LARGE SCALE GENOMIC DNA]</scope>
    <source>
        <strain evidence="3">PCC 8801</strain>
    </source>
</reference>
<dbReference type="STRING" id="41431.PCC8801_0160"/>
<dbReference type="NCBIfam" id="NF033484">
    <property type="entry name" value="Stp1_PP2C_phos"/>
    <property type="match status" value="1"/>
</dbReference>
<accession>B7K1V7</accession>
<dbReference type="SUPFAM" id="SSF81606">
    <property type="entry name" value="PP2C-like"/>
    <property type="match status" value="1"/>
</dbReference>
<dbReference type="Pfam" id="PF13672">
    <property type="entry name" value="PP2C_2"/>
    <property type="match status" value="1"/>
</dbReference>
<name>B7K1V7_RIPO1</name>
<dbReference type="AlphaFoldDB" id="B7K1V7"/>
<evidence type="ECO:0000313" key="3">
    <source>
        <dbReference type="Proteomes" id="UP000008204"/>
    </source>
</evidence>
<dbReference type="InterPro" id="IPR015655">
    <property type="entry name" value="PP2C"/>
</dbReference>
<dbReference type="InterPro" id="IPR001932">
    <property type="entry name" value="PPM-type_phosphatase-like_dom"/>
</dbReference>
<dbReference type="eggNOG" id="COG0631">
    <property type="taxonomic scope" value="Bacteria"/>
</dbReference>
<dbReference type="RefSeq" id="WP_012593541.1">
    <property type="nucleotide sequence ID" value="NC_011726.1"/>
</dbReference>
<dbReference type="EMBL" id="CP001287">
    <property type="protein sequence ID" value="ACK64264.1"/>
    <property type="molecule type" value="Genomic_DNA"/>
</dbReference>
<dbReference type="OrthoDB" id="495860at2"/>